<dbReference type="SMART" id="SM00343">
    <property type="entry name" value="ZnF_C2HC"/>
    <property type="match status" value="3"/>
</dbReference>
<gene>
    <name evidence="3" type="ORF">Tci_035384</name>
</gene>
<dbReference type="InterPro" id="IPR043502">
    <property type="entry name" value="DNA/RNA_pol_sf"/>
</dbReference>
<dbReference type="InterPro" id="IPR005162">
    <property type="entry name" value="Retrotrans_gag_dom"/>
</dbReference>
<dbReference type="PANTHER" id="PTHR24559">
    <property type="entry name" value="TRANSPOSON TY3-I GAG-POL POLYPROTEIN"/>
    <property type="match status" value="1"/>
</dbReference>
<dbReference type="InterPro" id="IPR000477">
    <property type="entry name" value="RT_dom"/>
</dbReference>
<dbReference type="InterPro" id="IPR041577">
    <property type="entry name" value="RT_RNaseH_2"/>
</dbReference>
<dbReference type="InterPro" id="IPR041588">
    <property type="entry name" value="Integrase_H2C2"/>
</dbReference>
<feature type="domain" description="Reverse transcriptase" evidence="2">
    <location>
        <begin position="1232"/>
        <end position="1424"/>
    </location>
</feature>
<dbReference type="InterPro" id="IPR012337">
    <property type="entry name" value="RNaseH-like_sf"/>
</dbReference>
<dbReference type="Gene3D" id="3.30.70.270">
    <property type="match status" value="2"/>
</dbReference>
<dbReference type="Pfam" id="PF17919">
    <property type="entry name" value="RT_RNaseH_2"/>
    <property type="match status" value="1"/>
</dbReference>
<feature type="compositionally biased region" description="Low complexity" evidence="1">
    <location>
        <begin position="965"/>
        <end position="988"/>
    </location>
</feature>
<dbReference type="CDD" id="cd01647">
    <property type="entry name" value="RT_LTR"/>
    <property type="match status" value="1"/>
</dbReference>
<evidence type="ECO:0000313" key="3">
    <source>
        <dbReference type="EMBL" id="GEU63406.1"/>
    </source>
</evidence>
<dbReference type="PROSITE" id="PS50878">
    <property type="entry name" value="RT_POL"/>
    <property type="match status" value="1"/>
</dbReference>
<dbReference type="GO" id="GO:0008270">
    <property type="term" value="F:zinc ion binding"/>
    <property type="evidence" value="ECO:0007669"/>
    <property type="project" value="InterPro"/>
</dbReference>
<dbReference type="CDD" id="cd09274">
    <property type="entry name" value="RNase_HI_RT_Ty3"/>
    <property type="match status" value="1"/>
</dbReference>
<dbReference type="InterPro" id="IPR036397">
    <property type="entry name" value="RNaseH_sf"/>
</dbReference>
<dbReference type="Gene3D" id="3.30.420.10">
    <property type="entry name" value="Ribonuclease H-like superfamily/Ribonuclease H"/>
    <property type="match status" value="1"/>
</dbReference>
<dbReference type="Pfam" id="PF17921">
    <property type="entry name" value="Integrase_H2C2"/>
    <property type="match status" value="1"/>
</dbReference>
<comment type="caution">
    <text evidence="3">The sequence shown here is derived from an EMBL/GenBank/DDBJ whole genome shotgun (WGS) entry which is preliminary data.</text>
</comment>
<dbReference type="InterPro" id="IPR043128">
    <property type="entry name" value="Rev_trsase/Diguanyl_cyclase"/>
</dbReference>
<dbReference type="Gene3D" id="1.10.340.70">
    <property type="match status" value="1"/>
</dbReference>
<accession>A0A6L2LNM9</accession>
<dbReference type="Pfam" id="PF00078">
    <property type="entry name" value="RVT_1"/>
    <property type="match status" value="1"/>
</dbReference>
<dbReference type="Gene3D" id="3.10.10.10">
    <property type="entry name" value="HIV Type 1 Reverse Transcriptase, subunit A, domain 1"/>
    <property type="match status" value="2"/>
</dbReference>
<feature type="region of interest" description="Disordered" evidence="1">
    <location>
        <begin position="935"/>
        <end position="988"/>
    </location>
</feature>
<reference evidence="3" key="1">
    <citation type="journal article" date="2019" name="Sci. Rep.">
        <title>Draft genome of Tanacetum cinerariifolium, the natural source of mosquito coil.</title>
        <authorList>
            <person name="Yamashiro T."/>
            <person name="Shiraishi A."/>
            <person name="Satake H."/>
            <person name="Nakayama K."/>
        </authorList>
    </citation>
    <scope>NUCLEOTIDE SEQUENCE</scope>
</reference>
<dbReference type="InterPro" id="IPR021109">
    <property type="entry name" value="Peptidase_aspartic_dom_sf"/>
</dbReference>
<dbReference type="PANTHER" id="PTHR24559:SF427">
    <property type="entry name" value="RNA-DIRECTED DNA POLYMERASE"/>
    <property type="match status" value="1"/>
</dbReference>
<dbReference type="Gene3D" id="2.40.70.10">
    <property type="entry name" value="Acid Proteases"/>
    <property type="match status" value="1"/>
</dbReference>
<dbReference type="GO" id="GO:0003676">
    <property type="term" value="F:nucleic acid binding"/>
    <property type="evidence" value="ECO:0007669"/>
    <property type="project" value="InterPro"/>
</dbReference>
<dbReference type="Gene3D" id="4.10.60.10">
    <property type="entry name" value="Zinc finger, CCHC-type"/>
    <property type="match status" value="1"/>
</dbReference>
<dbReference type="EMBL" id="BKCJ010004840">
    <property type="protein sequence ID" value="GEU63406.1"/>
    <property type="molecule type" value="Genomic_DNA"/>
</dbReference>
<feature type="region of interest" description="Disordered" evidence="1">
    <location>
        <begin position="730"/>
        <end position="769"/>
    </location>
</feature>
<evidence type="ECO:0000259" key="2">
    <source>
        <dbReference type="PROSITE" id="PS50878"/>
    </source>
</evidence>
<sequence>MSDSEDSTITYTTVSSPFVGLSNIGSLGVDEPPVMLEDPFAYVVAAFQASPSPDYVSGPEYPPSPEFVSKPVYPEFMPAEDDILPAEEQPMPAAASPTTEDDLDEDPKDYPEDDTEDDPEEDPVDYPADGGDEGDDEDESFNDDEDDDIDIGGMRRRMNLLLWKRLCTAQTGTYEIGESFAAAAARLREPVRDDLYRMTRLYKKPESTDRRFQTTVRTQQEEIRELQAADRKLQAQFIQALTALKSCQTQLTTALGCIQILETARVPAQPEGVAKALASRDADRNTNDVDSHVSRTCARRMERVTHLKKKMTDKYCPRGEMKKLKSELWNLRVKSNDVGHFKKDCPKLMNNNYGAQGINATAPAKVYAVGRPGTNQTQMGCILNFLNYPFNIDLMLVELGSFDAIISMDWLAKYHAVIVCAEKIVPIPWGNEILIVHGDESDRGNETHLNILSCTKMHKYMLKGCHIFLAHITMQETEDKSKKKRLENVLIVRNFPEVFPEELLGLPPTRQVEFQIDLIPGAAPVAWAPYRLAPFEIKELSDQLKELSKKGFIRPSSSPWGAPVLFIKKKDGSFRMCIDNQELNKLMMKNRYPVPRIDAPPDEGVMVNLRLYVKSGPSDIKRVNFQAPRSLEYVPDPIELEDYVPAHIPEHPEDLIIMANVPLNDPNVDASTIVPALVNPDHAPAQPVGLGNGFAPHWIGEEEDPEEDPKEDDDDVMEMDDEVEVIDPYMDDGWNNLPPPNSEDEETPPTSPVIPDTDGQPIPPIASFGQNFHFGESSSTANLLTGNSKYVVPTGRVVVPTGSVIIVSSVEAAIRAERERGIVQNEATRAGGPNVAPVAQECTFVDFMKCSPITFRGNEGAVAATLGMEAVTRKTWVEMKVMTMEEFCPPEEIQRMECELWNLRVKEMDISSYTTHFNELMILCPGMVPTKQKKKVKAIAERDADNKKRKWENFQEGSNSGGGNSNSNRNNNNYPNKRNYNNNRNNNQNQQNVKCNKCGMQHYGNCPIKCNKCGKIKHKARECWSKVVVTGANAQPIRTCYGCGEKGHIKAKYLTRNNPVRSRARRQAYALRDGDQKLGPNVVTDHSYEVKLADGRVVSTNTILRGCALNIVNHLFEIDLMPIKLGTFDVIMGMDWLILHDAVIVCRKKKVHMPLKKRMLVVKGDDCVSRLKVVSYMKVKKYVDHGSYLFVAQFIEKEPAERRVKDMPVICEFPDLAPSEMKEMAKQLQELSNKGFIRPSSSPWGAPVLCVKKKDGSFRMCINYRELNKLTIKNRYPLPRIDDLFDQLQGSSMYSKIDLQSSYHQVRVQEKDIPITAFKTRYGHYEFQVMSLGLTNAPALFIDLMNWVCKPFLDKFMIVFINDILIYSKNKEEHKEHLRIILELLQKEKLFIKGFSLVAKPLTKLSQKNKTYKWGEEEYEAFQLLKDKLCSAPILAFLKGSKDFVVYYDASLKGYGAVLMQREKRHYLYGVKCTVFTNHKSLQYILDQKELNMGQRRWIEILRNYDCKIRYHAGKAYVVADALSRKEREKPLRVRSQMLTDHKDLMQQILEAQVESLKEENVQKENLGRMQKQIFEIHTNGIRYHDRRIWFPLHGGLRDLIMLESHKSKYSIRSGSTKMYQDLRRTPETIRLVSATKNYQMEIGECDYGIPYFLPKKKTDSIEKLTELYLKEIVYRHGVPMSVIFDREMDGQSERTIQTLEDMLWACVIDFSSNWDKHLPLVEFSYNNSYHASIKVALFKALPVAYKLELPDKLRGIHDTFHISNIKRCFMNDNGVIPLDEVQLDDKLYFVEEPMEIIDREVKRLKQSWIPIVKNKKEHEEHHKAILELLKKEELYAKFSKCEFWIPKVQFLDHVIDSQGIHVDPAKIDSIKDLASPKTPMEIRQFLGSEDFVVYWDASHKGLGAVLMQREKTEAQKPKNIKNEDVRGMLVENLKDPEKLRIEKLEPTLCLNGRSWLPCYGDLRTVIMHESHKSKYSIRLGSDKMYQDMKKLYLWPNIKADITTYVSKCLTCAKVKAEHQRPSGLLGYAQGFALERSSTFWKTGELNPRHVGPFKVLEKVGTIAYNLKLPQELSRVHNTFHVSNLKKCHTDEPLAVSLDGLHFDDKLYFVEELVEIMDREVKRLKQSRILLVKVRWNSRRGPEFTWEREDQFRKKYPHVIQKTAPSSSATS</sequence>
<dbReference type="Pfam" id="PF24626">
    <property type="entry name" value="SH3_Tf2-1"/>
    <property type="match status" value="1"/>
</dbReference>
<dbReference type="SUPFAM" id="SSF53098">
    <property type="entry name" value="Ribonuclease H-like"/>
    <property type="match status" value="1"/>
</dbReference>
<evidence type="ECO:0000256" key="1">
    <source>
        <dbReference type="SAM" id="MobiDB-lite"/>
    </source>
</evidence>
<dbReference type="Pfam" id="PF08284">
    <property type="entry name" value="RVP_2"/>
    <property type="match status" value="2"/>
</dbReference>
<proteinExistence type="predicted"/>
<feature type="compositionally biased region" description="Acidic residues" evidence="1">
    <location>
        <begin position="99"/>
        <end position="150"/>
    </location>
</feature>
<dbReference type="Pfam" id="PF03732">
    <property type="entry name" value="Retrotrans_gag"/>
    <property type="match status" value="1"/>
</dbReference>
<name>A0A6L2LNM9_TANCI</name>
<dbReference type="InterPro" id="IPR001878">
    <property type="entry name" value="Znf_CCHC"/>
</dbReference>
<dbReference type="CDD" id="cd00303">
    <property type="entry name" value="retropepsin_like"/>
    <property type="match status" value="1"/>
</dbReference>
<feature type="region of interest" description="Disordered" evidence="1">
    <location>
        <begin position="51"/>
        <end position="151"/>
    </location>
</feature>
<dbReference type="InterPro" id="IPR053134">
    <property type="entry name" value="RNA-dir_DNA_polymerase"/>
</dbReference>
<dbReference type="InterPro" id="IPR056924">
    <property type="entry name" value="SH3_Tf2-1"/>
</dbReference>
<organism evidence="3">
    <name type="scientific">Tanacetum cinerariifolium</name>
    <name type="common">Dalmatian daisy</name>
    <name type="synonym">Chrysanthemum cinerariifolium</name>
    <dbReference type="NCBI Taxonomy" id="118510"/>
    <lineage>
        <taxon>Eukaryota</taxon>
        <taxon>Viridiplantae</taxon>
        <taxon>Streptophyta</taxon>
        <taxon>Embryophyta</taxon>
        <taxon>Tracheophyta</taxon>
        <taxon>Spermatophyta</taxon>
        <taxon>Magnoliopsida</taxon>
        <taxon>eudicotyledons</taxon>
        <taxon>Gunneridae</taxon>
        <taxon>Pentapetalae</taxon>
        <taxon>asterids</taxon>
        <taxon>campanulids</taxon>
        <taxon>Asterales</taxon>
        <taxon>Asteraceae</taxon>
        <taxon>Asteroideae</taxon>
        <taxon>Anthemideae</taxon>
        <taxon>Anthemidinae</taxon>
        <taxon>Tanacetum</taxon>
    </lineage>
</organism>
<dbReference type="SUPFAM" id="SSF56672">
    <property type="entry name" value="DNA/RNA polymerases"/>
    <property type="match status" value="3"/>
</dbReference>
<protein>
    <recommendedName>
        <fullName evidence="2">Reverse transcriptase domain-containing protein</fullName>
    </recommendedName>
</protein>